<organism evidence="1 2">
    <name type="scientific">Candidatus Thiodiazotropha taylori</name>
    <dbReference type="NCBI Taxonomy" id="2792791"/>
    <lineage>
        <taxon>Bacteria</taxon>
        <taxon>Pseudomonadati</taxon>
        <taxon>Pseudomonadota</taxon>
        <taxon>Gammaproteobacteria</taxon>
        <taxon>Chromatiales</taxon>
        <taxon>Sedimenticolaceae</taxon>
        <taxon>Candidatus Thiodiazotropha</taxon>
    </lineage>
</organism>
<dbReference type="AlphaFoldDB" id="A0A944MDJ8"/>
<dbReference type="Proteomes" id="UP000770889">
    <property type="component" value="Unassembled WGS sequence"/>
</dbReference>
<name>A0A944MDJ8_9GAMM</name>
<accession>A0A944MDJ8</accession>
<gene>
    <name evidence="1" type="ORF">KME65_10890</name>
</gene>
<protein>
    <recommendedName>
        <fullName evidence="3">Tetratricopeptide repeat protein</fullName>
    </recommendedName>
</protein>
<evidence type="ECO:0000313" key="2">
    <source>
        <dbReference type="Proteomes" id="UP000770889"/>
    </source>
</evidence>
<comment type="caution">
    <text evidence="1">The sequence shown here is derived from an EMBL/GenBank/DDBJ whole genome shotgun (WGS) entry which is preliminary data.</text>
</comment>
<sequence length="231" mass="25643">MIELIGSHPLEAAFRIAYQGSLHIDAFGWEAKAKSFYAHAVARSPHTLWLHVQRINLLATVADPDLHGALFDLFLVLDGRGSALCKRLLSMAKPLLQTSVYRLLADQLAGAGSMLRLSPRGSVLSSGQLGYEQLIRLEESTTDDPTDPVKVASEQLAFGQTDLAQESLEKAVSAEPHRLDLHQALLEIYHHSRDKQRINQFLQRLAGKPNPARKAWQELIHELDEDSDTIG</sequence>
<evidence type="ECO:0008006" key="3">
    <source>
        <dbReference type="Google" id="ProtNLM"/>
    </source>
</evidence>
<proteinExistence type="predicted"/>
<evidence type="ECO:0000313" key="1">
    <source>
        <dbReference type="EMBL" id="MBT2989457.1"/>
    </source>
</evidence>
<dbReference type="EMBL" id="JAHHGM010000008">
    <property type="protein sequence ID" value="MBT2989457.1"/>
    <property type="molecule type" value="Genomic_DNA"/>
</dbReference>
<reference evidence="1 2" key="1">
    <citation type="submission" date="2021-05" db="EMBL/GenBank/DDBJ databases">
        <title>Genetic and Functional Diversity in Clade A Lucinid endosymbionts from the Bahamas.</title>
        <authorList>
            <person name="Giani N.M."/>
            <person name="Engel A.S."/>
            <person name="Campbell B.J."/>
        </authorList>
    </citation>
    <scope>NUCLEOTIDE SEQUENCE [LARGE SCALE GENOMIC DNA]</scope>
    <source>
        <strain evidence="1">LUC16012Gg_MoonRockCtena</strain>
    </source>
</reference>